<evidence type="ECO:0000313" key="2">
    <source>
        <dbReference type="EMBL" id="TDK24033.1"/>
    </source>
</evidence>
<gene>
    <name evidence="2" type="ORF">E2F48_14700</name>
</gene>
<dbReference type="GO" id="GO:0016646">
    <property type="term" value="F:oxidoreductase activity, acting on the CH-NH group of donors, NAD or NADP as acceptor"/>
    <property type="evidence" value="ECO:0007669"/>
    <property type="project" value="TreeGrafter"/>
</dbReference>
<dbReference type="EMBL" id="SMTK01000005">
    <property type="protein sequence ID" value="TDK24033.1"/>
    <property type="molecule type" value="Genomic_DNA"/>
</dbReference>
<dbReference type="Proteomes" id="UP000295411">
    <property type="component" value="Unassembled WGS sequence"/>
</dbReference>
<proteinExistence type="predicted"/>
<organism evidence="2 3">
    <name type="scientific">Arthrobacter crusticola</name>
    <dbReference type="NCBI Taxonomy" id="2547960"/>
    <lineage>
        <taxon>Bacteria</taxon>
        <taxon>Bacillati</taxon>
        <taxon>Actinomycetota</taxon>
        <taxon>Actinomycetes</taxon>
        <taxon>Micrococcales</taxon>
        <taxon>Micrococcaceae</taxon>
        <taxon>Arthrobacter</taxon>
    </lineage>
</organism>
<name>A0A4R5TNR6_9MICC</name>
<sequence>MARITVLGGTGYTGSAVAREAQRRGHDVVVVSRNRPADPLPGVTYTPGSVLDPDFLETVVAGSDIVFESVAPRGEMAGKEEGLVERLIALTAGTGIRLGVMGGASSLLVAPEGPRLYDVGTVPEPVRLEVETGISLLEMLKNSPENVDWFYVSPPVSFGVWAPAEEKGSYRLSDDILLADAEGKSTISAADLALAVLDEIEEPRYRRRRFHAAH</sequence>
<dbReference type="InterPro" id="IPR036291">
    <property type="entry name" value="NAD(P)-bd_dom_sf"/>
</dbReference>
<reference evidence="2 3" key="1">
    <citation type="submission" date="2019-03" db="EMBL/GenBank/DDBJ databases">
        <title>Arthrobacter sp. nov., an bacterium isolated from biocrust in Mu Us Desert.</title>
        <authorList>
            <person name="Lixiong L."/>
        </authorList>
    </citation>
    <scope>NUCLEOTIDE SEQUENCE [LARGE SCALE GENOMIC DNA]</scope>
    <source>
        <strain evidence="2 3">SLN-3</strain>
    </source>
</reference>
<dbReference type="OrthoDB" id="3191258at2"/>
<dbReference type="PANTHER" id="PTHR43355">
    <property type="entry name" value="FLAVIN REDUCTASE (NADPH)"/>
    <property type="match status" value="1"/>
</dbReference>
<dbReference type="InterPro" id="IPR016040">
    <property type="entry name" value="NAD(P)-bd_dom"/>
</dbReference>
<feature type="domain" description="NAD(P)-binding" evidence="1">
    <location>
        <begin position="8"/>
        <end position="203"/>
    </location>
</feature>
<comment type="caution">
    <text evidence="2">The sequence shown here is derived from an EMBL/GenBank/DDBJ whole genome shotgun (WGS) entry which is preliminary data.</text>
</comment>
<dbReference type="Pfam" id="PF13460">
    <property type="entry name" value="NAD_binding_10"/>
    <property type="match status" value="1"/>
</dbReference>
<evidence type="ECO:0000313" key="3">
    <source>
        <dbReference type="Proteomes" id="UP000295411"/>
    </source>
</evidence>
<dbReference type="AlphaFoldDB" id="A0A4R5TNR6"/>
<evidence type="ECO:0000259" key="1">
    <source>
        <dbReference type="Pfam" id="PF13460"/>
    </source>
</evidence>
<dbReference type="PANTHER" id="PTHR43355:SF2">
    <property type="entry name" value="FLAVIN REDUCTASE (NADPH)"/>
    <property type="match status" value="1"/>
</dbReference>
<dbReference type="SUPFAM" id="SSF51735">
    <property type="entry name" value="NAD(P)-binding Rossmann-fold domains"/>
    <property type="match status" value="1"/>
</dbReference>
<protein>
    <submittedName>
        <fullName evidence="2">NAD-dependent epimerase/dehydratase family protein</fullName>
    </submittedName>
</protein>
<dbReference type="Gene3D" id="3.40.50.720">
    <property type="entry name" value="NAD(P)-binding Rossmann-like Domain"/>
    <property type="match status" value="1"/>
</dbReference>
<dbReference type="InterPro" id="IPR051606">
    <property type="entry name" value="Polyketide_Oxido-like"/>
</dbReference>
<dbReference type="RefSeq" id="WP_133404717.1">
    <property type="nucleotide sequence ID" value="NZ_SMTK01000005.1"/>
</dbReference>
<keyword evidence="3" id="KW-1185">Reference proteome</keyword>
<accession>A0A4R5TNR6</accession>